<feature type="region of interest" description="Disordered" evidence="1">
    <location>
        <begin position="17"/>
        <end position="42"/>
    </location>
</feature>
<feature type="non-terminal residue" evidence="3">
    <location>
        <position position="140"/>
    </location>
</feature>
<dbReference type="EMBL" id="CAJOBQ010006307">
    <property type="protein sequence ID" value="CAF4670148.1"/>
    <property type="molecule type" value="Genomic_DNA"/>
</dbReference>
<proteinExistence type="predicted"/>
<comment type="caution">
    <text evidence="3">The sequence shown here is derived from an EMBL/GenBank/DDBJ whole genome shotgun (WGS) entry which is preliminary data.</text>
</comment>
<evidence type="ECO:0000313" key="3">
    <source>
        <dbReference type="EMBL" id="CAF4569516.1"/>
    </source>
</evidence>
<name>A0A820ZSJ8_9BILA</name>
<sequence length="140" mass="15719">MDNYNQDNLNIVLEDETLRSKSTRPATGEEQRTSTSSARIIYDVAGTKTKGRPVTGTSSAKREVQCCKKPHTIGTWNIITMNQGELDVVKGEMSRMNIDIPGISELKWTGMGHFISDDYHIFYCGQENHRRNGVAIIVNK</sequence>
<dbReference type="Gene3D" id="3.60.10.10">
    <property type="entry name" value="Endonuclease/exonuclease/phosphatase"/>
    <property type="match status" value="1"/>
</dbReference>
<dbReference type="Proteomes" id="UP000663833">
    <property type="component" value="Unassembled WGS sequence"/>
</dbReference>
<dbReference type="EMBL" id="CAJNYD010002780">
    <property type="protein sequence ID" value="CAF3442936.1"/>
    <property type="molecule type" value="Genomic_DNA"/>
</dbReference>
<organism evidence="3 5">
    <name type="scientific">Rotaria socialis</name>
    <dbReference type="NCBI Taxonomy" id="392032"/>
    <lineage>
        <taxon>Eukaryota</taxon>
        <taxon>Metazoa</taxon>
        <taxon>Spiralia</taxon>
        <taxon>Gnathifera</taxon>
        <taxon>Rotifera</taxon>
        <taxon>Eurotatoria</taxon>
        <taxon>Bdelloidea</taxon>
        <taxon>Philodinida</taxon>
        <taxon>Philodinidae</taxon>
        <taxon>Rotaria</taxon>
    </lineage>
</organism>
<accession>A0A820ZSJ8</accession>
<evidence type="ECO:0000256" key="1">
    <source>
        <dbReference type="SAM" id="MobiDB-lite"/>
    </source>
</evidence>
<evidence type="ECO:0000313" key="4">
    <source>
        <dbReference type="EMBL" id="CAF4670148.1"/>
    </source>
</evidence>
<dbReference type="Proteomes" id="UP000663851">
    <property type="component" value="Unassembled WGS sequence"/>
</dbReference>
<dbReference type="AlphaFoldDB" id="A0A820ZSJ8"/>
<protein>
    <submittedName>
        <fullName evidence="3">Uncharacterized protein</fullName>
    </submittedName>
</protein>
<dbReference type="InterPro" id="IPR036691">
    <property type="entry name" value="Endo/exonu/phosph_ase_sf"/>
</dbReference>
<reference evidence="3" key="1">
    <citation type="submission" date="2021-02" db="EMBL/GenBank/DDBJ databases">
        <authorList>
            <person name="Nowell W R."/>
        </authorList>
    </citation>
    <scope>NUCLEOTIDE SEQUENCE</scope>
</reference>
<dbReference type="EMBL" id="CAJOBO010007070">
    <property type="protein sequence ID" value="CAF4569516.1"/>
    <property type="molecule type" value="Genomic_DNA"/>
</dbReference>
<evidence type="ECO:0000313" key="5">
    <source>
        <dbReference type="Proteomes" id="UP000663851"/>
    </source>
</evidence>
<evidence type="ECO:0000313" key="2">
    <source>
        <dbReference type="EMBL" id="CAF3442936.1"/>
    </source>
</evidence>
<gene>
    <name evidence="3" type="ORF">HFQ381_LOCUS31928</name>
    <name evidence="2" type="ORF">LUA448_LOCUS21325</name>
    <name evidence="4" type="ORF">TSG867_LOCUS31824</name>
</gene>
<dbReference type="Proteomes" id="UP000663862">
    <property type="component" value="Unassembled WGS sequence"/>
</dbReference>